<dbReference type="EMBL" id="RWIS01000010">
    <property type="protein sequence ID" value="RSK30253.1"/>
    <property type="molecule type" value="Genomic_DNA"/>
</dbReference>
<keyword evidence="1" id="KW-0732">Signal</keyword>
<dbReference type="RefSeq" id="WP_125432247.1">
    <property type="nucleotide sequence ID" value="NZ_RWIS01000010.1"/>
</dbReference>
<sequence>MFWSPPISCSAVLSVLLVHAAAAQTATPDSAFLSQSRALTEQRYAQAIQDQSRLYNGTEYVNYARYYQASVGNQFFVSEQEALGAVEYDGNWYQNVPLRYDLRLDQVIIKQPTSSFYVQLVPERVKQFTVHGHRFVRLEGDSSTQSVRPGFYDVLLDKQVKVFARRTKQMQTQPSQNVTKAEFYAFTQYYIQTNHSLHAVKGKGSVVSLFPARRKELQRYAHDNHLTFSKETREQDIIRLADFYTSLPEASQAGGGSY</sequence>
<evidence type="ECO:0000313" key="3">
    <source>
        <dbReference type="Proteomes" id="UP000280066"/>
    </source>
</evidence>
<evidence type="ECO:0000256" key="1">
    <source>
        <dbReference type="SAM" id="SignalP"/>
    </source>
</evidence>
<accession>A0A3R9NC14</accession>
<gene>
    <name evidence="2" type="ORF">EI290_15510</name>
</gene>
<keyword evidence="3" id="KW-1185">Reference proteome</keyword>
<comment type="caution">
    <text evidence="2">The sequence shown here is derived from an EMBL/GenBank/DDBJ whole genome shotgun (WGS) entry which is preliminary data.</text>
</comment>
<protein>
    <recommendedName>
        <fullName evidence="4">DUF4476 domain-containing protein</fullName>
    </recommendedName>
</protein>
<dbReference type="AlphaFoldDB" id="A0A3R9NC14"/>
<dbReference type="OrthoDB" id="655382at2"/>
<evidence type="ECO:0000313" key="2">
    <source>
        <dbReference type="EMBL" id="RSK30253.1"/>
    </source>
</evidence>
<dbReference type="Proteomes" id="UP000280066">
    <property type="component" value="Unassembled WGS sequence"/>
</dbReference>
<feature type="signal peptide" evidence="1">
    <location>
        <begin position="1"/>
        <end position="20"/>
    </location>
</feature>
<name>A0A3R9NC14_9BACT</name>
<organism evidence="2 3">
    <name type="scientific">Hymenobacter metallilatus</name>
    <dbReference type="NCBI Taxonomy" id="2493666"/>
    <lineage>
        <taxon>Bacteria</taxon>
        <taxon>Pseudomonadati</taxon>
        <taxon>Bacteroidota</taxon>
        <taxon>Cytophagia</taxon>
        <taxon>Cytophagales</taxon>
        <taxon>Hymenobacteraceae</taxon>
        <taxon>Hymenobacter</taxon>
    </lineage>
</organism>
<feature type="chain" id="PRO_5018763191" description="DUF4476 domain-containing protein" evidence="1">
    <location>
        <begin position="21"/>
        <end position="258"/>
    </location>
</feature>
<proteinExistence type="predicted"/>
<evidence type="ECO:0008006" key="4">
    <source>
        <dbReference type="Google" id="ProtNLM"/>
    </source>
</evidence>
<reference evidence="2 3" key="1">
    <citation type="submission" date="2018-12" db="EMBL/GenBank/DDBJ databases">
        <authorList>
            <person name="Feng G."/>
            <person name="Zhu H."/>
        </authorList>
    </citation>
    <scope>NUCLEOTIDE SEQUENCE [LARGE SCALE GENOMIC DNA]</scope>
    <source>
        <strain evidence="2 3">9PBR-2</strain>
    </source>
</reference>